<evidence type="ECO:0000313" key="3">
    <source>
        <dbReference type="Proteomes" id="UP001295444"/>
    </source>
</evidence>
<evidence type="ECO:0000313" key="2">
    <source>
        <dbReference type="EMBL" id="CAH2273851.1"/>
    </source>
</evidence>
<protein>
    <submittedName>
        <fullName evidence="2">Uncharacterized protein</fullName>
    </submittedName>
</protein>
<proteinExistence type="predicted"/>
<organism evidence="2 3">
    <name type="scientific">Pelobates cultripes</name>
    <name type="common">Western spadefoot toad</name>
    <dbReference type="NCBI Taxonomy" id="61616"/>
    <lineage>
        <taxon>Eukaryota</taxon>
        <taxon>Metazoa</taxon>
        <taxon>Chordata</taxon>
        <taxon>Craniata</taxon>
        <taxon>Vertebrata</taxon>
        <taxon>Euteleostomi</taxon>
        <taxon>Amphibia</taxon>
        <taxon>Batrachia</taxon>
        <taxon>Anura</taxon>
        <taxon>Pelobatoidea</taxon>
        <taxon>Pelobatidae</taxon>
        <taxon>Pelobates</taxon>
    </lineage>
</organism>
<dbReference type="Proteomes" id="UP001295444">
    <property type="component" value="Chromosome 03"/>
</dbReference>
<name>A0AAD1VYN0_PELCU</name>
<feature type="region of interest" description="Disordered" evidence="1">
    <location>
        <begin position="1"/>
        <end position="25"/>
    </location>
</feature>
<sequence length="206" mass="21946">MPGDKDVPSGSLINNLGSVKTTPGVPEIGATNLADFESTADMQLMFDNTMSHVVTKALTSAMGLMSESLSQTITHAILGAQKSTQPVASQALPAVTPSQPHVGRKATAKTKHSSISQMDSYTPVTDGAPNIPPRKRATSRAKSARLWKRAKAQLESESDLSEIEEVTDMDSEDPSDPQSEGMVDDHDPSTQIAPPSESYDMELKVP</sequence>
<feature type="compositionally biased region" description="Polar residues" evidence="1">
    <location>
        <begin position="11"/>
        <end position="21"/>
    </location>
</feature>
<dbReference type="EMBL" id="OW240914">
    <property type="protein sequence ID" value="CAH2273851.1"/>
    <property type="molecule type" value="Genomic_DNA"/>
</dbReference>
<feature type="compositionally biased region" description="Polar residues" evidence="1">
    <location>
        <begin position="113"/>
        <end position="123"/>
    </location>
</feature>
<feature type="region of interest" description="Disordered" evidence="1">
    <location>
        <begin position="91"/>
        <end position="206"/>
    </location>
</feature>
<reference evidence="2" key="1">
    <citation type="submission" date="2022-03" db="EMBL/GenBank/DDBJ databases">
        <authorList>
            <person name="Alioto T."/>
            <person name="Alioto T."/>
            <person name="Gomez Garrido J."/>
        </authorList>
    </citation>
    <scope>NUCLEOTIDE SEQUENCE</scope>
</reference>
<accession>A0AAD1VYN0</accession>
<gene>
    <name evidence="2" type="ORF">PECUL_23A060982</name>
</gene>
<feature type="compositionally biased region" description="Basic residues" evidence="1">
    <location>
        <begin position="102"/>
        <end position="112"/>
    </location>
</feature>
<evidence type="ECO:0000256" key="1">
    <source>
        <dbReference type="SAM" id="MobiDB-lite"/>
    </source>
</evidence>
<keyword evidence="3" id="KW-1185">Reference proteome</keyword>
<feature type="compositionally biased region" description="Acidic residues" evidence="1">
    <location>
        <begin position="156"/>
        <end position="175"/>
    </location>
</feature>
<dbReference type="AlphaFoldDB" id="A0AAD1VYN0"/>
<feature type="compositionally biased region" description="Basic residues" evidence="1">
    <location>
        <begin position="133"/>
        <end position="151"/>
    </location>
</feature>